<name>A0A934SQD2_9BURK</name>
<evidence type="ECO:0000259" key="2">
    <source>
        <dbReference type="Pfam" id="PF09851"/>
    </source>
</evidence>
<keyword evidence="4" id="KW-1185">Reference proteome</keyword>
<organism evidence="3 4">
    <name type="scientific">Noviherbaspirillum pedocola</name>
    <dbReference type="NCBI Taxonomy" id="2801341"/>
    <lineage>
        <taxon>Bacteria</taxon>
        <taxon>Pseudomonadati</taxon>
        <taxon>Pseudomonadota</taxon>
        <taxon>Betaproteobacteria</taxon>
        <taxon>Burkholderiales</taxon>
        <taxon>Oxalobacteraceae</taxon>
        <taxon>Noviherbaspirillum</taxon>
    </lineage>
</organism>
<comment type="caution">
    <text evidence="3">The sequence shown here is derived from an EMBL/GenBank/DDBJ whole genome shotgun (WGS) entry which is preliminary data.</text>
</comment>
<keyword evidence="1" id="KW-1133">Transmembrane helix</keyword>
<keyword evidence="1" id="KW-0812">Transmembrane</keyword>
<evidence type="ECO:0000313" key="3">
    <source>
        <dbReference type="EMBL" id="MBK4734670.1"/>
    </source>
</evidence>
<evidence type="ECO:0000313" key="4">
    <source>
        <dbReference type="Proteomes" id="UP000622890"/>
    </source>
</evidence>
<feature type="domain" description="SHOCT" evidence="2">
    <location>
        <begin position="77"/>
        <end position="103"/>
    </location>
</feature>
<dbReference type="InterPro" id="IPR018649">
    <property type="entry name" value="SHOCT"/>
</dbReference>
<accession>A0A934SQD2</accession>
<dbReference type="Proteomes" id="UP000622890">
    <property type="component" value="Unassembled WGS sequence"/>
</dbReference>
<proteinExistence type="predicted"/>
<dbReference type="Pfam" id="PF09851">
    <property type="entry name" value="SHOCT"/>
    <property type="match status" value="1"/>
</dbReference>
<keyword evidence="1" id="KW-0472">Membrane</keyword>
<protein>
    <submittedName>
        <fullName evidence="3">SHOCT domain-containing protein</fullName>
    </submittedName>
</protein>
<feature type="transmembrane region" description="Helical" evidence="1">
    <location>
        <begin position="29"/>
        <end position="52"/>
    </location>
</feature>
<dbReference type="EMBL" id="JAEPBG010000003">
    <property type="protein sequence ID" value="MBK4734670.1"/>
    <property type="molecule type" value="Genomic_DNA"/>
</dbReference>
<reference evidence="3" key="1">
    <citation type="submission" date="2021-01" db="EMBL/GenBank/DDBJ databases">
        <title>Genome sequence of strain Noviherbaspirillum sp. DKR-6.</title>
        <authorList>
            <person name="Chaudhary D.K."/>
        </authorList>
    </citation>
    <scope>NUCLEOTIDE SEQUENCE</scope>
    <source>
        <strain evidence="3">DKR-6</strain>
    </source>
</reference>
<dbReference type="AlphaFoldDB" id="A0A934SQD2"/>
<gene>
    <name evidence="3" type="ORF">JJB74_08650</name>
</gene>
<sequence>MHVTRLGADWTCEFGGNMMGPGHIWWGGWWMFPFLMPLLVIIVLVTVLYLVLGRGRFKLPWLNDSDRPASRFQNLETPLDILKKRYARGELTREEFEQMKQDIQGG</sequence>
<evidence type="ECO:0000256" key="1">
    <source>
        <dbReference type="SAM" id="Phobius"/>
    </source>
</evidence>